<protein>
    <submittedName>
        <fullName evidence="1">Uncharacterized protein</fullName>
    </submittedName>
</protein>
<dbReference type="Proteomes" id="UP000266861">
    <property type="component" value="Unassembled WGS sequence"/>
</dbReference>
<organism evidence="1 2">
    <name type="scientific">Diversispora epigaea</name>
    <dbReference type="NCBI Taxonomy" id="1348612"/>
    <lineage>
        <taxon>Eukaryota</taxon>
        <taxon>Fungi</taxon>
        <taxon>Fungi incertae sedis</taxon>
        <taxon>Mucoromycota</taxon>
        <taxon>Glomeromycotina</taxon>
        <taxon>Glomeromycetes</taxon>
        <taxon>Diversisporales</taxon>
        <taxon>Diversisporaceae</taxon>
        <taxon>Diversispora</taxon>
    </lineage>
</organism>
<name>A0A397GBH2_9GLOM</name>
<proteinExistence type="predicted"/>
<keyword evidence="2" id="KW-1185">Reference proteome</keyword>
<accession>A0A397GBH2</accession>
<sequence length="74" mass="8188">MNVGRSLKEIIVVTRVHQLKVSSNIQFQSAAAITSNMNMNVNSGGGVDINVGDDEEEGKEKLIHFKLLIFIIYL</sequence>
<dbReference type="AlphaFoldDB" id="A0A397GBH2"/>
<comment type="caution">
    <text evidence="1">The sequence shown here is derived from an EMBL/GenBank/DDBJ whole genome shotgun (WGS) entry which is preliminary data.</text>
</comment>
<reference evidence="1 2" key="1">
    <citation type="submission" date="2018-08" db="EMBL/GenBank/DDBJ databases">
        <title>Genome and evolution of the arbuscular mycorrhizal fungus Diversispora epigaea (formerly Glomus versiforme) and its bacterial endosymbionts.</title>
        <authorList>
            <person name="Sun X."/>
            <person name="Fei Z."/>
            <person name="Harrison M."/>
        </authorList>
    </citation>
    <scope>NUCLEOTIDE SEQUENCE [LARGE SCALE GENOMIC DNA]</scope>
    <source>
        <strain evidence="1 2">IT104</strain>
    </source>
</reference>
<gene>
    <name evidence="1" type="ORF">Glove_606g52</name>
</gene>
<evidence type="ECO:0000313" key="1">
    <source>
        <dbReference type="EMBL" id="RHZ46756.1"/>
    </source>
</evidence>
<dbReference type="EMBL" id="PQFF01000504">
    <property type="protein sequence ID" value="RHZ46756.1"/>
    <property type="molecule type" value="Genomic_DNA"/>
</dbReference>
<evidence type="ECO:0000313" key="2">
    <source>
        <dbReference type="Proteomes" id="UP000266861"/>
    </source>
</evidence>